<keyword evidence="2" id="KW-1185">Reference proteome</keyword>
<dbReference type="Proteomes" id="UP001059819">
    <property type="component" value="Chromosome"/>
</dbReference>
<dbReference type="EMBL" id="CP103424">
    <property type="protein sequence ID" value="UWD34848.1"/>
    <property type="molecule type" value="Genomic_DNA"/>
</dbReference>
<proteinExistence type="predicted"/>
<evidence type="ECO:0000313" key="2">
    <source>
        <dbReference type="Proteomes" id="UP001059819"/>
    </source>
</evidence>
<evidence type="ECO:0000313" key="1">
    <source>
        <dbReference type="EMBL" id="UWD34848.1"/>
    </source>
</evidence>
<name>A0ABY5TW08_9MOLU</name>
<reference evidence="1" key="1">
    <citation type="submission" date="2022-08" db="EMBL/GenBank/DDBJ databases">
        <title>Complete genome sequence of Mycoplasma cottewii type strain VIS.</title>
        <authorList>
            <person name="Spergser J."/>
        </authorList>
    </citation>
    <scope>NUCLEOTIDE SEQUENCE</scope>
    <source>
        <strain evidence="1">VIS</strain>
    </source>
</reference>
<dbReference type="RefSeq" id="WP_259430032.1">
    <property type="nucleotide sequence ID" value="NZ_CP103424.1"/>
</dbReference>
<accession>A0ABY5TW08</accession>
<dbReference type="InterPro" id="IPR005046">
    <property type="entry name" value="DUF285"/>
</dbReference>
<organism evidence="1 2">
    <name type="scientific">Mycoplasma cottewii</name>
    <dbReference type="NCBI Taxonomy" id="51364"/>
    <lineage>
        <taxon>Bacteria</taxon>
        <taxon>Bacillati</taxon>
        <taxon>Mycoplasmatota</taxon>
        <taxon>Mollicutes</taxon>
        <taxon>Mycoplasmataceae</taxon>
        <taxon>Mycoplasma</taxon>
    </lineage>
</organism>
<dbReference type="Pfam" id="PF03382">
    <property type="entry name" value="DUF285"/>
    <property type="match status" value="1"/>
</dbReference>
<sequence length="125" mass="14513">MLYFDEHTVRITNMEKWDTSNIKDMSGTFQNTSAFNRDISNWDVSNVEDASFMFSQAQSFNESIVHWDLCRADTTNFVNPASGNWRQPYWEANLPKVIRDRYTGLTANEGENQRNPIYIRASGNC</sequence>
<protein>
    <submittedName>
        <fullName evidence="1">BspA family leucine-rich repeat surface protein</fullName>
    </submittedName>
</protein>
<gene>
    <name evidence="1" type="ORF">NX779_03490</name>
</gene>